<dbReference type="Gene3D" id="2.60.40.10">
    <property type="entry name" value="Immunoglobulins"/>
    <property type="match status" value="1"/>
</dbReference>
<dbReference type="InterPro" id="IPR007110">
    <property type="entry name" value="Ig-like_dom"/>
</dbReference>
<name>T1F758_HELRO</name>
<protein>
    <recommendedName>
        <fullName evidence="2">Ig-like domain-containing protein</fullName>
    </recommendedName>
</protein>
<dbReference type="PANTHER" id="PTHR10075">
    <property type="entry name" value="BASIGIN RELATED"/>
    <property type="match status" value="1"/>
</dbReference>
<reference evidence="3 5" key="2">
    <citation type="journal article" date="2013" name="Nature">
        <title>Insights into bilaterian evolution from three spiralian genomes.</title>
        <authorList>
            <person name="Simakov O."/>
            <person name="Marletaz F."/>
            <person name="Cho S.J."/>
            <person name="Edsinger-Gonzales E."/>
            <person name="Havlak P."/>
            <person name="Hellsten U."/>
            <person name="Kuo D.H."/>
            <person name="Larsson T."/>
            <person name="Lv J."/>
            <person name="Arendt D."/>
            <person name="Savage R."/>
            <person name="Osoegawa K."/>
            <person name="de Jong P."/>
            <person name="Grimwood J."/>
            <person name="Chapman J.A."/>
            <person name="Shapiro H."/>
            <person name="Aerts A."/>
            <person name="Otillar R.P."/>
            <person name="Terry A.Y."/>
            <person name="Boore J.L."/>
            <person name="Grigoriev I.V."/>
            <person name="Lindberg D.R."/>
            <person name="Seaver E.C."/>
            <person name="Weisblat D.A."/>
            <person name="Putnam N.H."/>
            <person name="Rokhsar D.S."/>
        </authorList>
    </citation>
    <scope>NUCLEOTIDE SEQUENCE</scope>
</reference>
<dbReference type="InterPro" id="IPR013783">
    <property type="entry name" value="Ig-like_fold"/>
</dbReference>
<dbReference type="EMBL" id="KB096633">
    <property type="protein sequence ID" value="ESO03426.1"/>
    <property type="molecule type" value="Genomic_DNA"/>
</dbReference>
<accession>T1F758</accession>
<dbReference type="OrthoDB" id="6244967at2759"/>
<dbReference type="Proteomes" id="UP000015101">
    <property type="component" value="Unassembled WGS sequence"/>
</dbReference>
<dbReference type="EnsemblMetazoa" id="HelroT173722">
    <property type="protein sequence ID" value="HelroP173722"/>
    <property type="gene ID" value="HelroG173722"/>
</dbReference>
<reference evidence="4" key="3">
    <citation type="submission" date="2015-06" db="UniProtKB">
        <authorList>
            <consortium name="EnsemblMetazoa"/>
        </authorList>
    </citation>
    <scope>IDENTIFICATION</scope>
</reference>
<dbReference type="STRING" id="6412.T1F758"/>
<dbReference type="InterPro" id="IPR036179">
    <property type="entry name" value="Ig-like_dom_sf"/>
</dbReference>
<dbReference type="GeneID" id="20204657"/>
<evidence type="ECO:0000259" key="2">
    <source>
        <dbReference type="PROSITE" id="PS50835"/>
    </source>
</evidence>
<evidence type="ECO:0000313" key="4">
    <source>
        <dbReference type="EnsemblMetazoa" id="HelroP173722"/>
    </source>
</evidence>
<keyword evidence="5" id="KW-1185">Reference proteome</keyword>
<dbReference type="PANTHER" id="PTHR10075:SF100">
    <property type="entry name" value="FASCICLIN-2"/>
    <property type="match status" value="1"/>
</dbReference>
<reference evidence="5" key="1">
    <citation type="submission" date="2012-12" db="EMBL/GenBank/DDBJ databases">
        <authorList>
            <person name="Hellsten U."/>
            <person name="Grimwood J."/>
            <person name="Chapman J.A."/>
            <person name="Shapiro H."/>
            <person name="Aerts A."/>
            <person name="Otillar R.P."/>
            <person name="Terry A.Y."/>
            <person name="Boore J.L."/>
            <person name="Simakov O."/>
            <person name="Marletaz F."/>
            <person name="Cho S.-J."/>
            <person name="Edsinger-Gonzales E."/>
            <person name="Havlak P."/>
            <person name="Kuo D.-H."/>
            <person name="Larsson T."/>
            <person name="Lv J."/>
            <person name="Arendt D."/>
            <person name="Savage R."/>
            <person name="Osoegawa K."/>
            <person name="de Jong P."/>
            <person name="Lindberg D.R."/>
            <person name="Seaver E.C."/>
            <person name="Weisblat D.A."/>
            <person name="Putnam N.H."/>
            <person name="Grigoriev I.V."/>
            <person name="Rokhsar D.S."/>
        </authorList>
    </citation>
    <scope>NUCLEOTIDE SEQUENCE</scope>
</reference>
<gene>
    <name evidence="4" type="primary">20204657</name>
    <name evidence="3" type="ORF">HELRODRAFT_173722</name>
</gene>
<dbReference type="PROSITE" id="PS50835">
    <property type="entry name" value="IG_LIKE"/>
    <property type="match status" value="1"/>
</dbReference>
<dbReference type="AlphaFoldDB" id="T1F758"/>
<dbReference type="OMA" id="FAGVNEN"/>
<dbReference type="FunFam" id="2.60.40.10:FF:002807">
    <property type="entry name" value="Sensory AXon guidance"/>
    <property type="match status" value="1"/>
</dbReference>
<dbReference type="KEGG" id="hro:HELRODRAFT_173722"/>
<evidence type="ECO:0000256" key="1">
    <source>
        <dbReference type="ARBA" id="ARBA00023319"/>
    </source>
</evidence>
<dbReference type="InParanoid" id="T1F758"/>
<organism evidence="4 5">
    <name type="scientific">Helobdella robusta</name>
    <name type="common">Californian leech</name>
    <dbReference type="NCBI Taxonomy" id="6412"/>
    <lineage>
        <taxon>Eukaryota</taxon>
        <taxon>Metazoa</taxon>
        <taxon>Spiralia</taxon>
        <taxon>Lophotrochozoa</taxon>
        <taxon>Annelida</taxon>
        <taxon>Clitellata</taxon>
        <taxon>Hirudinea</taxon>
        <taxon>Rhynchobdellida</taxon>
        <taxon>Glossiphoniidae</taxon>
        <taxon>Helobdella</taxon>
    </lineage>
</organism>
<dbReference type="eggNOG" id="KOG4475">
    <property type="taxonomic scope" value="Eukaryota"/>
</dbReference>
<dbReference type="HOGENOM" id="CLU_883613_0_0_1"/>
<feature type="domain" description="Ig-like" evidence="2">
    <location>
        <begin position="167"/>
        <end position="243"/>
    </location>
</feature>
<dbReference type="CTD" id="20204657"/>
<dbReference type="RefSeq" id="XP_009018574.1">
    <property type="nucleotide sequence ID" value="XM_009020326.1"/>
</dbReference>
<sequence>MKRLAGYELYQDGIQINSSNSSGDFEIVGVNSAYHCIARNEFGASMTQKTNLTKAVKVLFHRPDITNPTTVQFQTSSFMRECKPIETPIVPSPTYRWFAGVNENELKETSWLQFGEDGAIHMANLRDFPWKHTIKCSARNTFLSLEANSSKTQIILGNETALMRFRPAFMTGSGRQNGGQVLANAGEIITLKCLFSGYPTPTVTWLKDNAELPDGEWIEELGGTQIKNVANLTKGHAGRYMCQGFSAGSPSAVYAFDLIVITPPTFASELHRPHNVNATEGQTISFNCSTDVIPDTRTWFRNAEQFNCGSCSFFF</sequence>
<evidence type="ECO:0000313" key="5">
    <source>
        <dbReference type="Proteomes" id="UP000015101"/>
    </source>
</evidence>
<proteinExistence type="predicted"/>
<keyword evidence="1" id="KW-0393">Immunoglobulin domain</keyword>
<dbReference type="SMART" id="SM00408">
    <property type="entry name" value="IGc2"/>
    <property type="match status" value="1"/>
</dbReference>
<dbReference type="SUPFAM" id="SSF48726">
    <property type="entry name" value="Immunoglobulin"/>
    <property type="match status" value="1"/>
</dbReference>
<dbReference type="EMBL" id="AMQM01004687">
    <property type="status" value="NOT_ANNOTATED_CDS"/>
    <property type="molecule type" value="Genomic_DNA"/>
</dbReference>
<evidence type="ECO:0000313" key="3">
    <source>
        <dbReference type="EMBL" id="ESO03426.1"/>
    </source>
</evidence>
<dbReference type="Pfam" id="PF13927">
    <property type="entry name" value="Ig_3"/>
    <property type="match status" value="1"/>
</dbReference>
<dbReference type="InterPro" id="IPR003598">
    <property type="entry name" value="Ig_sub2"/>
</dbReference>